<organism evidence="5 6">
    <name type="scientific">Micromonospora pallida</name>
    <dbReference type="NCBI Taxonomy" id="145854"/>
    <lineage>
        <taxon>Bacteria</taxon>
        <taxon>Bacillati</taxon>
        <taxon>Actinomycetota</taxon>
        <taxon>Actinomycetes</taxon>
        <taxon>Micromonosporales</taxon>
        <taxon>Micromonosporaceae</taxon>
        <taxon>Micromonospora</taxon>
    </lineage>
</organism>
<dbReference type="PANTHER" id="PTHR32305:SF17">
    <property type="entry name" value="TRNA NUCLEASE WAPA"/>
    <property type="match status" value="1"/>
</dbReference>
<dbReference type="STRING" id="145854.GA0074692_2370"/>
<name>A0A1C6SDJ0_9ACTN</name>
<dbReference type="OrthoDB" id="291011at2"/>
<feature type="chain" id="PRO_5008745716" evidence="3">
    <location>
        <begin position="34"/>
        <end position="1882"/>
    </location>
</feature>
<evidence type="ECO:0000313" key="6">
    <source>
        <dbReference type="Proteomes" id="UP000198959"/>
    </source>
</evidence>
<dbReference type="PROSITE" id="PS51318">
    <property type="entry name" value="TAT"/>
    <property type="match status" value="1"/>
</dbReference>
<feature type="compositionally biased region" description="Low complexity" evidence="2">
    <location>
        <begin position="830"/>
        <end position="842"/>
    </location>
</feature>
<sequence length="1882" mass="202903">MSYSTPRRWLAAAVTVLTGAALAVAVQPSPATAASPSVGLPSTPSVPVTQETMAARPTDPATSQALTGDQAAGSGAPDGGGTPTATPLSPSATWAVAAQSGDFQWSYPLRVPPVPGDLTPDLALSYQSSTVDGRTSAANNQPSWVGDGWHLNPGFVERSYGACADDKAGGTTPPVTGDLCWRSDNATASYGGGGGMLVCCDADGRWRTASDDGSRIERLDGAGNGDDDGEYWKITTVDGLQYFFGSRPEAKSTWTAPVFGDDVGEPCHGATFAASRCTQAWRWNLDKVVDRNGNTMLFSYQTETNSYGVNLTDTAVSYVRGGWLERIEYGLHATAAGTPAAQVVFAVADRCVPGSTCVVERPENWPDTPLNQRCVAATCPGKHSPTFWSTKRLASVTTQVRRDGALADVDRWTLEQAYPKPGDGEPSAALWLRSVTHTGLVGGSAALPPVTFEGAALPNRVYQDDHLSPLLRYRLTGIVAESGGLISVHYAEPDCVPGTSMPTEAHRNTHRCFPVTWSRPGHAERTDWFHKYVVETVTVGDRISSSTDQVFAYEYLDGAAWHQDTSEFTPADKRTWNEFRGFARVRVRTGTSDDPAGPVSLSEQRFYRGMHGDPQPGGGTRSVTFEDSEGTAHTDHDWLRGLEREAITYLGDSATVVAKTLTDPVWQGPTASRGAFHAYVVRPGTERTFTTLENGRRETKVVTGYDNRGLATTVDDLGDVGTAADDLCTRVTYARNTTPWLLSLPSRTQTVSVRCAATASPPTHTVTDRYTSYDGEGRGTAPTEGNPTRLEVLDRFDDDQPVYLTESTATYDAHGRPTETADALGRRTRTAYTPTTGGPTTATVVTDPMGFTTTTALDPAAGQPVTVTDVNGRRTDTGYDPLGRVVAVWTPDRPRGPGVEAGHKFTYLVRRDAPTVVTTTRLGPNGTYVSDKEIYDGQLRLRQSQEPAVGGGRLLTDTRYDSQGRAYKTTSAYFNDASMDDNLWRASDTQVPGITEAKFDGAGRAVEAIFKSGAVATWRTTTRYGGDRIHVTPRAGGTPTTTVTDARGRTVALHQYRGGTVDGPSDVTRYAYDPAGRLTTITDPAGNSWSYQYDKRGRQIRTDHPDRGETRMTYDAAGQLRTVTDARDQTVSYAYDDRGRPLRVRSGDAGPLLATWTYDTVPDGFGGVVKGQPATTTSYDADGNAYTSAVLAYTARYQQRKTAITIPAAQGALAGTYTSYASYHPDGSLAGTSHPGVGGLFDEEVFHTYDDSGRPLTTYGGPDGQTVTYASSTQYTRYGEMQRLQLGTGTKRVWLSRYFDAHTRRLDRTIVDAELPRPMQSDVHYTYDDMGNVTSVADTPLEQPADVQCYRYDHLRRLTEAWTPGGDCAADPTTAGLAGPAPYWQSFAYDLVGNRLGKTEHTAAGDVTTGYTYPAPGGDRPHAPTAVTGAGAQSYAYDAAGNTTARGDQRLTWDALGRLAEATENGQTSSFVYDATGQRLVRRDPTATTLYLGDQELRLDHATGALTGTRHYRHGGTRIAVRSATGLHWLAGDQQGTAQVSIDASRLAVTKRRFDPFGNPRGTRPAWPDERGFVGGTIDDSTDLTHLGAREYDPQHGRFISVDPVLGNEPQLMNGYGYSNNNPVTFSDPTGLYCDSCDFYAHTKGEYSVWTPEPKRKSFCDSCEYYSRRDGTRSPWNRPRINPRHRPTVFAESDRINKLRAQDRTAGRITDEVDKLLGDLEDAGISAAVDDEQIRAAADQVAANPEWSASICLEFSGAVVYGFVTEGCVNFDSVGITFSQSEKWGWVVGAEVHATAVFRLNHSSAADVASSSGGKVISVATEGGLGPYGGLEHEQKFPVPNDNAGSMALKLGVGAGASVGSLMTVTYAENSGYRVRWDDPPR</sequence>
<feature type="region of interest" description="Disordered" evidence="2">
    <location>
        <begin position="759"/>
        <end position="788"/>
    </location>
</feature>
<feature type="compositionally biased region" description="Polar residues" evidence="2">
    <location>
        <begin position="760"/>
        <end position="770"/>
    </location>
</feature>
<feature type="compositionally biased region" description="Polar residues" evidence="2">
    <location>
        <begin position="31"/>
        <end position="52"/>
    </location>
</feature>
<evidence type="ECO:0000256" key="3">
    <source>
        <dbReference type="SAM" id="SignalP"/>
    </source>
</evidence>
<dbReference type="InterPro" id="IPR006530">
    <property type="entry name" value="YD"/>
</dbReference>
<evidence type="ECO:0000313" key="5">
    <source>
        <dbReference type="EMBL" id="SCL27552.1"/>
    </source>
</evidence>
<dbReference type="Gene3D" id="2.180.10.10">
    <property type="entry name" value="RHS repeat-associated core"/>
    <property type="match status" value="2"/>
</dbReference>
<evidence type="ECO:0000259" key="4">
    <source>
        <dbReference type="Pfam" id="PF25023"/>
    </source>
</evidence>
<dbReference type="NCBIfam" id="TIGR01643">
    <property type="entry name" value="YD_repeat_2x"/>
    <property type="match status" value="5"/>
</dbReference>
<protein>
    <submittedName>
        <fullName evidence="5">RHS repeat-associated core domain-containing protein</fullName>
    </submittedName>
</protein>
<dbReference type="EMBL" id="FMHW01000002">
    <property type="protein sequence ID" value="SCL27552.1"/>
    <property type="molecule type" value="Genomic_DNA"/>
</dbReference>
<proteinExistence type="predicted"/>
<keyword evidence="6" id="KW-1185">Reference proteome</keyword>
<dbReference type="InterPro" id="IPR006311">
    <property type="entry name" value="TAT_signal"/>
</dbReference>
<dbReference type="InterPro" id="IPR050708">
    <property type="entry name" value="T6SS_VgrG/RHS"/>
</dbReference>
<evidence type="ECO:0000256" key="2">
    <source>
        <dbReference type="SAM" id="MobiDB-lite"/>
    </source>
</evidence>
<feature type="region of interest" description="Disordered" evidence="2">
    <location>
        <begin position="610"/>
        <end position="634"/>
    </location>
</feature>
<accession>A0A1C6SDJ0</accession>
<dbReference type="Pfam" id="PF25023">
    <property type="entry name" value="TEN_YD-shell"/>
    <property type="match status" value="1"/>
</dbReference>
<feature type="region of interest" description="Disordered" evidence="2">
    <location>
        <begin position="31"/>
        <end position="91"/>
    </location>
</feature>
<reference evidence="6" key="1">
    <citation type="submission" date="2016-06" db="EMBL/GenBank/DDBJ databases">
        <authorList>
            <person name="Varghese N."/>
            <person name="Submissions Spin"/>
        </authorList>
    </citation>
    <scope>NUCLEOTIDE SEQUENCE [LARGE SCALE GENOMIC DNA]</scope>
    <source>
        <strain evidence="6">DSM 43817</strain>
    </source>
</reference>
<dbReference type="Proteomes" id="UP000198959">
    <property type="component" value="Unassembled WGS sequence"/>
</dbReference>
<keyword evidence="1" id="KW-0677">Repeat</keyword>
<dbReference type="RefSeq" id="WP_091643171.1">
    <property type="nucleotide sequence ID" value="NZ_FMHW01000002.1"/>
</dbReference>
<dbReference type="PANTHER" id="PTHR32305">
    <property type="match status" value="1"/>
</dbReference>
<dbReference type="InterPro" id="IPR022385">
    <property type="entry name" value="Rhs_assc_core"/>
</dbReference>
<keyword evidence="3" id="KW-0732">Signal</keyword>
<feature type="domain" description="Teneurin-like YD-shell" evidence="4">
    <location>
        <begin position="1326"/>
        <end position="1624"/>
    </location>
</feature>
<dbReference type="InterPro" id="IPR056823">
    <property type="entry name" value="TEN-like_YD-shell"/>
</dbReference>
<feature type="signal peptide" evidence="3">
    <location>
        <begin position="1"/>
        <end position="33"/>
    </location>
</feature>
<dbReference type="InterPro" id="IPR031325">
    <property type="entry name" value="RHS_repeat"/>
</dbReference>
<gene>
    <name evidence="5" type="ORF">GA0074692_2370</name>
</gene>
<feature type="region of interest" description="Disordered" evidence="2">
    <location>
        <begin position="813"/>
        <end position="842"/>
    </location>
</feature>
<dbReference type="NCBIfam" id="TIGR03696">
    <property type="entry name" value="Rhs_assc_core"/>
    <property type="match status" value="1"/>
</dbReference>
<evidence type="ECO:0000256" key="1">
    <source>
        <dbReference type="ARBA" id="ARBA00022737"/>
    </source>
</evidence>
<dbReference type="Pfam" id="PF05593">
    <property type="entry name" value="RHS_repeat"/>
    <property type="match status" value="3"/>
</dbReference>